<feature type="transmembrane region" description="Helical" evidence="1">
    <location>
        <begin position="59"/>
        <end position="83"/>
    </location>
</feature>
<dbReference type="Proteomes" id="UP000315938">
    <property type="component" value="Unassembled WGS sequence"/>
</dbReference>
<evidence type="ECO:0000256" key="1">
    <source>
        <dbReference type="SAM" id="Phobius"/>
    </source>
</evidence>
<protein>
    <recommendedName>
        <fullName evidence="4">Integral membrane protein</fullName>
    </recommendedName>
</protein>
<evidence type="ECO:0008006" key="4">
    <source>
        <dbReference type="Google" id="ProtNLM"/>
    </source>
</evidence>
<feature type="transmembrane region" description="Helical" evidence="1">
    <location>
        <begin position="20"/>
        <end position="47"/>
    </location>
</feature>
<comment type="caution">
    <text evidence="2">The sequence shown here is derived from an EMBL/GenBank/DDBJ whole genome shotgun (WGS) entry which is preliminary data.</text>
</comment>
<dbReference type="RefSeq" id="WP_012243283.1">
    <property type="nucleotide sequence ID" value="NZ_JACAOE010000002.1"/>
</dbReference>
<keyword evidence="1" id="KW-0812">Transmembrane</keyword>
<evidence type="ECO:0000313" key="3">
    <source>
        <dbReference type="Proteomes" id="UP000315938"/>
    </source>
</evidence>
<feature type="transmembrane region" description="Helical" evidence="1">
    <location>
        <begin position="122"/>
        <end position="142"/>
    </location>
</feature>
<accession>A0A553IGI6</accession>
<keyword evidence="1" id="KW-1133">Transmembrane helix</keyword>
<feature type="transmembrane region" description="Helical" evidence="1">
    <location>
        <begin position="154"/>
        <end position="177"/>
    </location>
</feature>
<evidence type="ECO:0000313" key="2">
    <source>
        <dbReference type="EMBL" id="TRX99318.1"/>
    </source>
</evidence>
<dbReference type="GeneID" id="41339490"/>
<keyword evidence="1" id="KW-0472">Membrane</keyword>
<proteinExistence type="predicted"/>
<organism evidence="2 3">
    <name type="scientific">Acholeplasma laidlawii</name>
    <dbReference type="NCBI Taxonomy" id="2148"/>
    <lineage>
        <taxon>Bacteria</taxon>
        <taxon>Bacillati</taxon>
        <taxon>Mycoplasmatota</taxon>
        <taxon>Mollicutes</taxon>
        <taxon>Acholeplasmatales</taxon>
        <taxon>Acholeplasmataceae</taxon>
        <taxon>Acholeplasma</taxon>
    </lineage>
</organism>
<name>A0A553IGI6_ACHLA</name>
<feature type="transmembrane region" description="Helical" evidence="1">
    <location>
        <begin position="89"/>
        <end position="110"/>
    </location>
</feature>
<sequence>MTLTKRQWIMFTLFIIELSYVLFTSALVGSLLVISSSLSTLLFLGALYLEHNYNSKRMLLLAGVWLIVNMIFSMIQVFPVLISNFNTDLMFDVAVVILLYVGIYKFSMMYYQGNFYRRNENILVSILVIPTILMVGYQLYLYLKLPLIGNPLEITYVFIGFISKMIIPLAILTYTWLRHKNIE</sequence>
<reference evidence="2 3" key="1">
    <citation type="submission" date="2019-07" db="EMBL/GenBank/DDBJ databases">
        <title>Genome sequence of Acholeplasma laidlawii strain with increased resistance to erythromycin.</title>
        <authorList>
            <person name="Medvedeva E.S."/>
            <person name="Baranova N.B."/>
            <person name="Siniagina M.N."/>
            <person name="Mouzykantov A."/>
            <person name="Chernova O.A."/>
            <person name="Chernov V.M."/>
        </authorList>
    </citation>
    <scope>NUCLEOTIDE SEQUENCE [LARGE SCALE GENOMIC DNA]</scope>
    <source>
        <strain evidence="2 3">PG8REry</strain>
    </source>
</reference>
<dbReference type="EMBL" id="VKID01000002">
    <property type="protein sequence ID" value="TRX99318.1"/>
    <property type="molecule type" value="Genomic_DNA"/>
</dbReference>
<gene>
    <name evidence="2" type="ORF">FNV44_06350</name>
</gene>
<dbReference type="AlphaFoldDB" id="A0A553IGI6"/>